<evidence type="ECO:0000313" key="2">
    <source>
        <dbReference type="EMBL" id="TLS38830.1"/>
    </source>
</evidence>
<keyword evidence="3" id="KW-1185">Reference proteome</keyword>
<dbReference type="SMART" id="SM00052">
    <property type="entry name" value="EAL"/>
    <property type="match status" value="1"/>
</dbReference>
<name>A0A5R9F985_9BACL</name>
<dbReference type="OrthoDB" id="581425at2"/>
<dbReference type="InterPro" id="IPR050706">
    <property type="entry name" value="Cyclic-di-GMP_PDE-like"/>
</dbReference>
<dbReference type="AlphaFoldDB" id="A0A5R9F985"/>
<evidence type="ECO:0000259" key="1">
    <source>
        <dbReference type="PROSITE" id="PS50883"/>
    </source>
</evidence>
<feature type="domain" description="EAL" evidence="1">
    <location>
        <begin position="183"/>
        <end position="431"/>
    </location>
</feature>
<dbReference type="EMBL" id="SWLG01000001">
    <property type="protein sequence ID" value="TLS38830.1"/>
    <property type="molecule type" value="Genomic_DNA"/>
</dbReference>
<dbReference type="PANTHER" id="PTHR33121">
    <property type="entry name" value="CYCLIC DI-GMP PHOSPHODIESTERASE PDEF"/>
    <property type="match status" value="1"/>
</dbReference>
<accession>A0A5R9F985</accession>
<dbReference type="CDD" id="cd01948">
    <property type="entry name" value="EAL"/>
    <property type="match status" value="1"/>
</dbReference>
<gene>
    <name evidence="2" type="ORF">FCL54_00495</name>
</gene>
<comment type="caution">
    <text evidence="2">The sequence shown here is derived from an EMBL/GenBank/DDBJ whole genome shotgun (WGS) entry which is preliminary data.</text>
</comment>
<evidence type="ECO:0000313" key="3">
    <source>
        <dbReference type="Proteomes" id="UP000308230"/>
    </source>
</evidence>
<dbReference type="GO" id="GO:0071111">
    <property type="term" value="F:cyclic-guanylate-specific phosphodiesterase activity"/>
    <property type="evidence" value="ECO:0007669"/>
    <property type="project" value="InterPro"/>
</dbReference>
<dbReference type="SUPFAM" id="SSF141868">
    <property type="entry name" value="EAL domain-like"/>
    <property type="match status" value="1"/>
</dbReference>
<dbReference type="InterPro" id="IPR001633">
    <property type="entry name" value="EAL_dom"/>
</dbReference>
<dbReference type="Proteomes" id="UP000308230">
    <property type="component" value="Unassembled WGS sequence"/>
</dbReference>
<dbReference type="RefSeq" id="WP_138122066.1">
    <property type="nucleotide sequence ID" value="NZ_SWLG01000001.1"/>
</dbReference>
<dbReference type="PROSITE" id="PS50883">
    <property type="entry name" value="EAL"/>
    <property type="match status" value="1"/>
</dbReference>
<dbReference type="Pfam" id="PF00563">
    <property type="entry name" value="EAL"/>
    <property type="match status" value="1"/>
</dbReference>
<proteinExistence type="predicted"/>
<dbReference type="PANTHER" id="PTHR33121:SF76">
    <property type="entry name" value="SIGNALING PROTEIN"/>
    <property type="match status" value="1"/>
</dbReference>
<protein>
    <submittedName>
        <fullName evidence="2">EAL domain-containing protein</fullName>
    </submittedName>
</protein>
<dbReference type="Gene3D" id="3.20.20.450">
    <property type="entry name" value="EAL domain"/>
    <property type="match status" value="1"/>
</dbReference>
<reference evidence="2 3" key="1">
    <citation type="submission" date="2019-04" db="EMBL/GenBank/DDBJ databases">
        <title>Bacillus caeni sp. nov., a bacterium isolated from mangrove sediment.</title>
        <authorList>
            <person name="Huang H."/>
            <person name="Mo K."/>
            <person name="Hu Y."/>
        </authorList>
    </citation>
    <scope>NUCLEOTIDE SEQUENCE [LARGE SCALE GENOMIC DNA]</scope>
    <source>
        <strain evidence="2 3">HB172195</strain>
    </source>
</reference>
<organism evidence="2 3">
    <name type="scientific">Exobacillus caeni</name>
    <dbReference type="NCBI Taxonomy" id="2574798"/>
    <lineage>
        <taxon>Bacteria</taxon>
        <taxon>Bacillati</taxon>
        <taxon>Bacillota</taxon>
        <taxon>Bacilli</taxon>
        <taxon>Bacillales</taxon>
        <taxon>Guptibacillaceae</taxon>
        <taxon>Exobacillus</taxon>
    </lineage>
</organism>
<sequence>MNPIVPEFITDYVLNWSKLFYPSRHLRFFPPQFIIRNPMAESVSRSLKRGEQVAVIVFDLNSLSKSEPIKEKEMNIIKETFENVIRQTVEDRKILTLQQFYGRDMALFLRVEQYHHELAEVEHYMYHLQETIQCKLSGYFMEQVEFNTGYMFIEKNDYSINEAIYLAYQQALAMAQKRVDSEFNCLKYEVGRIIDEQQISLLSQPIINVSTKKVEAWEILTRGPKRTSYESPLALFAVARQINKLYKLELLVLEKALQLVTEKRCKDKIFINVTPMTLGNENFVNDTKSIFSKFADIDAKQIVFEITERESIEKFQHLRGNLKSLRKEGCMIAVDDTGAGYANLQMISEVMPDIIKIDRSLIEKIDQNKVKETMLKGLLLIARETGSLVVAEGIETEEEATVLARNQVDFAQGYFYSKPRIMPVMKPFMVN</sequence>
<dbReference type="InterPro" id="IPR035919">
    <property type="entry name" value="EAL_sf"/>
</dbReference>